<evidence type="ECO:0000259" key="2">
    <source>
        <dbReference type="Pfam" id="PF13681"/>
    </source>
</evidence>
<dbReference type="Pfam" id="PF13681">
    <property type="entry name" value="PilX"/>
    <property type="match status" value="1"/>
</dbReference>
<dbReference type="RefSeq" id="WP_204635155.1">
    <property type="nucleotide sequence ID" value="NZ_JADIKC010000003.1"/>
</dbReference>
<keyword evidence="5" id="KW-1185">Reference proteome</keyword>
<evidence type="ECO:0000313" key="5">
    <source>
        <dbReference type="Proteomes" id="UP001430065"/>
    </source>
</evidence>
<keyword evidence="1" id="KW-0472">Membrane</keyword>
<feature type="domain" description="PilX/PilW C-terminal" evidence="2">
    <location>
        <begin position="129"/>
        <end position="179"/>
    </location>
</feature>
<accession>A0ABS2JQG8</accession>
<gene>
    <name evidence="4" type="ORF">ISP20_05960</name>
</gene>
<feature type="domain" description="Type 4 fimbrial biogenesis protein PilX N-terminal" evidence="3">
    <location>
        <begin position="15"/>
        <end position="61"/>
    </location>
</feature>
<keyword evidence="1" id="KW-0812">Transmembrane</keyword>
<dbReference type="InterPro" id="IPR025205">
    <property type="entry name" value="PilX/PilW_C"/>
</dbReference>
<dbReference type="Proteomes" id="UP001430065">
    <property type="component" value="Unassembled WGS sequence"/>
</dbReference>
<reference evidence="4 5" key="1">
    <citation type="submission" date="2020-10" db="EMBL/GenBank/DDBJ databases">
        <title>Phylogeny of dyella-like bacteria.</title>
        <authorList>
            <person name="Fu J."/>
        </authorList>
    </citation>
    <scope>NUCLEOTIDE SEQUENCE [LARGE SCALE GENOMIC DNA]</scope>
    <source>
        <strain evidence="4 5">THG-B117</strain>
    </source>
</reference>
<evidence type="ECO:0000313" key="4">
    <source>
        <dbReference type="EMBL" id="MBM7120703.1"/>
    </source>
</evidence>
<keyword evidence="1" id="KW-1133">Transmembrane helix</keyword>
<name>A0ABS2JQG8_9GAMM</name>
<organism evidence="4 5">
    <name type="scientific">Dyella kyungheensis</name>
    <dbReference type="NCBI Taxonomy" id="1242174"/>
    <lineage>
        <taxon>Bacteria</taxon>
        <taxon>Pseudomonadati</taxon>
        <taxon>Pseudomonadota</taxon>
        <taxon>Gammaproteobacteria</taxon>
        <taxon>Lysobacterales</taxon>
        <taxon>Rhodanobacteraceae</taxon>
        <taxon>Dyella</taxon>
    </lineage>
</organism>
<feature type="transmembrane region" description="Helical" evidence="1">
    <location>
        <begin position="15"/>
        <end position="35"/>
    </location>
</feature>
<evidence type="ECO:0000259" key="3">
    <source>
        <dbReference type="Pfam" id="PF14341"/>
    </source>
</evidence>
<protein>
    <submittedName>
        <fullName evidence="4">Pilus assembly protein PilX</fullName>
    </submittedName>
</protein>
<proteinExistence type="predicted"/>
<dbReference type="EMBL" id="JADIKC010000003">
    <property type="protein sequence ID" value="MBM7120703.1"/>
    <property type="molecule type" value="Genomic_DNA"/>
</dbReference>
<comment type="caution">
    <text evidence="4">The sequence shown here is derived from an EMBL/GenBank/DDBJ whole genome shotgun (WGS) entry which is preliminary data.</text>
</comment>
<evidence type="ECO:0000256" key="1">
    <source>
        <dbReference type="SAM" id="Phobius"/>
    </source>
</evidence>
<dbReference type="InterPro" id="IPR025746">
    <property type="entry name" value="PilX_N_dom"/>
</dbReference>
<dbReference type="Pfam" id="PF14341">
    <property type="entry name" value="PilX_N"/>
    <property type="match status" value="1"/>
</dbReference>
<sequence>MKPAIQPSKGRQDGYILIAAMVMLLVLTFLGVSMYRSFTSQENMAANSKEKARAFQVAQSTLQYGEYLLATTQSSLVQGGTCATATPLSTATICQNGVNIVPATSAVPMSLGNGLPYSTMNIVLPVDPTGGAGKYYGNPQFYIQYLGISPDGAGQLYQVTALAYGGNSNAVAVVQSTYETSSGIKNLGGL</sequence>